<accession>A0A7K1TL72</accession>
<dbReference type="Gene3D" id="1.10.287.70">
    <property type="match status" value="1"/>
</dbReference>
<dbReference type="EMBL" id="WQKZ01000007">
    <property type="protein sequence ID" value="MVN78861.1"/>
    <property type="molecule type" value="Genomic_DNA"/>
</dbReference>
<feature type="transmembrane region" description="Helical" evidence="1">
    <location>
        <begin position="74"/>
        <end position="90"/>
    </location>
</feature>
<protein>
    <recommendedName>
        <fullName evidence="2">Potassium channel domain-containing protein</fullName>
    </recommendedName>
</protein>
<dbReference type="Pfam" id="PF07885">
    <property type="entry name" value="Ion_trans_2"/>
    <property type="match status" value="1"/>
</dbReference>
<organism evidence="3 4">
    <name type="scientific">Hymenobacter ginkgonis</name>
    <dbReference type="NCBI Taxonomy" id="2682976"/>
    <lineage>
        <taxon>Bacteria</taxon>
        <taxon>Pseudomonadati</taxon>
        <taxon>Bacteroidota</taxon>
        <taxon>Cytophagia</taxon>
        <taxon>Cytophagales</taxon>
        <taxon>Hymenobacteraceae</taxon>
        <taxon>Hymenobacter</taxon>
    </lineage>
</organism>
<dbReference type="SUPFAM" id="SSF81324">
    <property type="entry name" value="Voltage-gated potassium channels"/>
    <property type="match status" value="1"/>
</dbReference>
<name>A0A7K1TL72_9BACT</name>
<dbReference type="AlphaFoldDB" id="A0A7K1TL72"/>
<gene>
    <name evidence="3" type="ORF">GO988_21225</name>
</gene>
<keyword evidence="4" id="KW-1185">Reference proteome</keyword>
<evidence type="ECO:0000313" key="3">
    <source>
        <dbReference type="EMBL" id="MVN78861.1"/>
    </source>
</evidence>
<keyword evidence="1" id="KW-0472">Membrane</keyword>
<dbReference type="RefSeq" id="WP_157569392.1">
    <property type="nucleotide sequence ID" value="NZ_WQKZ01000007.1"/>
</dbReference>
<evidence type="ECO:0000259" key="2">
    <source>
        <dbReference type="Pfam" id="PF07885"/>
    </source>
</evidence>
<feature type="domain" description="Potassium channel" evidence="2">
    <location>
        <begin position="165"/>
        <end position="216"/>
    </location>
</feature>
<sequence>MLRPFPTRLSARLRAWQNQVREPSLTALLLGQVLLLFLVSPLSSIHLLPYQVVNGLQLVLLVISYLALPVTSKVRLLIVVCLLPLVWVLFAGSNAYIGLLLRMVTTLGITVAVGQAVFRAQRITRHQLLGAVVVYLNLALLFMGAFIVLSEIWPGAFTTPTHDHPHPGELLYFSLTTLTSTGYGDILPVHPLARSLANLEAVIGQLFLAILLARLVSQHNGDSRE</sequence>
<comment type="caution">
    <text evidence="3">The sequence shown here is derived from an EMBL/GenBank/DDBJ whole genome shotgun (WGS) entry which is preliminary data.</text>
</comment>
<dbReference type="InterPro" id="IPR013099">
    <property type="entry name" value="K_chnl_dom"/>
</dbReference>
<feature type="transmembrane region" description="Helical" evidence="1">
    <location>
        <begin position="48"/>
        <end position="67"/>
    </location>
</feature>
<keyword evidence="1" id="KW-0812">Transmembrane</keyword>
<feature type="transmembrane region" description="Helical" evidence="1">
    <location>
        <begin position="96"/>
        <end position="116"/>
    </location>
</feature>
<feature type="transmembrane region" description="Helical" evidence="1">
    <location>
        <begin position="20"/>
        <end position="42"/>
    </location>
</feature>
<evidence type="ECO:0000256" key="1">
    <source>
        <dbReference type="SAM" id="Phobius"/>
    </source>
</evidence>
<feature type="transmembrane region" description="Helical" evidence="1">
    <location>
        <begin position="128"/>
        <end position="150"/>
    </location>
</feature>
<evidence type="ECO:0000313" key="4">
    <source>
        <dbReference type="Proteomes" id="UP000441336"/>
    </source>
</evidence>
<proteinExistence type="predicted"/>
<dbReference type="Proteomes" id="UP000441336">
    <property type="component" value="Unassembled WGS sequence"/>
</dbReference>
<reference evidence="3 4" key="1">
    <citation type="submission" date="2019-12" db="EMBL/GenBank/DDBJ databases">
        <title>Hymenobacter sp. HMF4947 Genome sequencing and assembly.</title>
        <authorList>
            <person name="Kang H."/>
            <person name="Cha I."/>
            <person name="Kim H."/>
            <person name="Joh K."/>
        </authorList>
    </citation>
    <scope>NUCLEOTIDE SEQUENCE [LARGE SCALE GENOMIC DNA]</scope>
    <source>
        <strain evidence="3 4">HMF4947</strain>
    </source>
</reference>
<feature type="transmembrane region" description="Helical" evidence="1">
    <location>
        <begin position="196"/>
        <end position="216"/>
    </location>
</feature>
<keyword evidence="1" id="KW-1133">Transmembrane helix</keyword>